<organism evidence="2">
    <name type="scientific">Thermococcus litoralis</name>
    <dbReference type="NCBI Taxonomy" id="2265"/>
    <lineage>
        <taxon>Archaea</taxon>
        <taxon>Methanobacteriati</taxon>
        <taxon>Methanobacteriota</taxon>
        <taxon>Thermococci</taxon>
        <taxon>Thermococcales</taxon>
        <taxon>Thermococcaceae</taxon>
        <taxon>Thermococcus</taxon>
    </lineage>
</organism>
<dbReference type="SUPFAM" id="SSF46785">
    <property type="entry name" value="Winged helix' DNA-binding domain"/>
    <property type="match status" value="1"/>
</dbReference>
<evidence type="ECO:0000313" key="2">
    <source>
        <dbReference type="EMBL" id="HHI00501.1"/>
    </source>
</evidence>
<protein>
    <submittedName>
        <fullName evidence="2">PadR family transcriptional regulator</fullName>
    </submittedName>
</protein>
<name>A0A7C5JYY7_THELI</name>
<dbReference type="AlphaFoldDB" id="A0A7C5JYY7"/>
<comment type="caution">
    <text evidence="2">The sequence shown here is derived from an EMBL/GenBank/DDBJ whole genome shotgun (WGS) entry which is preliminary data.</text>
</comment>
<dbReference type="PANTHER" id="PTHR43252:SF5">
    <property type="entry name" value="TRANSCRIPTIONAL REGULATOR, PADR-LIKE FAMILY"/>
    <property type="match status" value="1"/>
</dbReference>
<dbReference type="EMBL" id="DRTU01000148">
    <property type="protein sequence ID" value="HHI00501.1"/>
    <property type="molecule type" value="Genomic_DNA"/>
</dbReference>
<reference evidence="2" key="1">
    <citation type="journal article" date="2020" name="mSystems">
        <title>Genome- and Community-Level Interaction Insights into Carbon Utilization and Element Cycling Functions of Hydrothermarchaeota in Hydrothermal Sediment.</title>
        <authorList>
            <person name="Zhou Z."/>
            <person name="Liu Y."/>
            <person name="Xu W."/>
            <person name="Pan J."/>
            <person name="Luo Z.H."/>
            <person name="Li M."/>
        </authorList>
    </citation>
    <scope>NUCLEOTIDE SEQUENCE [LARGE SCALE GENOMIC DNA]</scope>
    <source>
        <strain evidence="2">HyVt-93</strain>
    </source>
</reference>
<dbReference type="InterPro" id="IPR036388">
    <property type="entry name" value="WH-like_DNA-bd_sf"/>
</dbReference>
<dbReference type="Pfam" id="PF03551">
    <property type="entry name" value="PadR"/>
    <property type="match status" value="1"/>
</dbReference>
<feature type="domain" description="Transcription regulator PadR N-terminal" evidence="1">
    <location>
        <begin position="14"/>
        <end position="83"/>
    </location>
</feature>
<sequence>MERPKYRGYLKLLILHLLEEKPLHGYGIMTELEKRYEIPSPSAGAIYPLLSSLKRKNLIEVVETEKREKKLYRITEKGKSYLNEHQNELKDVLEKVERFREFSRLGGRELFKTIKEVMENLPSLSASQKVEISKEIENFTKRIKLILIGGE</sequence>
<dbReference type="InterPro" id="IPR036390">
    <property type="entry name" value="WH_DNA-bd_sf"/>
</dbReference>
<accession>A0A7C5JYY7</accession>
<proteinExistence type="predicted"/>
<dbReference type="PANTHER" id="PTHR43252">
    <property type="entry name" value="TRANSCRIPTIONAL REGULATOR YQJI"/>
    <property type="match status" value="1"/>
</dbReference>
<gene>
    <name evidence="2" type="ORF">ENL40_03350</name>
</gene>
<evidence type="ECO:0000259" key="1">
    <source>
        <dbReference type="Pfam" id="PF03551"/>
    </source>
</evidence>
<dbReference type="Proteomes" id="UP000886217">
    <property type="component" value="Unassembled WGS sequence"/>
</dbReference>
<dbReference type="InterPro" id="IPR005149">
    <property type="entry name" value="Tscrpt_reg_PadR_N"/>
</dbReference>
<dbReference type="Gene3D" id="1.10.10.10">
    <property type="entry name" value="Winged helix-like DNA-binding domain superfamily/Winged helix DNA-binding domain"/>
    <property type="match status" value="1"/>
</dbReference>